<feature type="signal peptide" evidence="1">
    <location>
        <begin position="1"/>
        <end position="22"/>
    </location>
</feature>
<dbReference type="SUPFAM" id="SSF52096">
    <property type="entry name" value="ClpP/crotonase"/>
    <property type="match status" value="1"/>
</dbReference>
<reference evidence="3 4" key="1">
    <citation type="submission" date="2019-08" db="EMBL/GenBank/DDBJ databases">
        <title>Pedobacter sp. nov., isolated from Han river, South Korea.</title>
        <authorList>
            <person name="Lee D.-H."/>
            <person name="Kim Y.-S."/>
            <person name="Hwang E.-M."/>
            <person name="Le Tran T.C."/>
            <person name="Cha C.-J."/>
        </authorList>
    </citation>
    <scope>NUCLEOTIDE SEQUENCE [LARGE SCALE GENOMIC DNA]</scope>
    <source>
        <strain evidence="3 4">CJ43</strain>
    </source>
</reference>
<gene>
    <name evidence="3" type="ORF">FYC62_06895</name>
</gene>
<dbReference type="KEGG" id="pej:FYC62_06895"/>
<dbReference type="Gene3D" id="2.30.42.10">
    <property type="match status" value="1"/>
</dbReference>
<dbReference type="GO" id="GO:0006508">
    <property type="term" value="P:proteolysis"/>
    <property type="evidence" value="ECO:0007669"/>
    <property type="project" value="InterPro"/>
</dbReference>
<dbReference type="AlphaFoldDB" id="A0A5C0VHV3"/>
<protein>
    <recommendedName>
        <fullName evidence="2">Tail specific protease domain-containing protein</fullName>
    </recommendedName>
</protein>
<dbReference type="InterPro" id="IPR036034">
    <property type="entry name" value="PDZ_sf"/>
</dbReference>
<sequence>MRILNRITLIIGLMLACATANAQEYFNGNFEDLNFEKKPVGWFLSLYPNQDGEVGLDSNFRVQGKYSVSISSNDTKGNQVGFSHTIKKAFEGKTISLIASIKTKDVSEGIAGLWIRIDGRDNQVIQYNDMSDQGLKGTNDWKEYIIQVPYKEKEAAKINIGAYLKGKGRIWIDSVRIYIDSKPINEAKLGFLNSYPAESDSSFLQGSGIEKIKLSKKKIEYLSLLGEFWGFLKYHHPEIAKGNLNWDSELFRVLPLVLECKSNDQFSKILEDWIDRLGKPKPNLNQLTLNNKTNIAVFPSYGNLFNNSTFGNSLTEKLQYILKNCNIIDNYYVENDVNTYPENPIFTHERAYPELKFPDSGYMLLALYRYWSIIQYFSPNRYLINPSWDKSLSEFIPKFVKIDNSKSYVLALKNLISSIHDSHAYISSGALSESQKGDFRVPFKSTFINDSLVVTGYYSDTLEVERKFLKGDVILSINGEKVKNLVDKYLPITFGSNLPAQLREMTWSYLLRNSSRHFMFTILRNGIQIKSEINGVELSEIDFYKLDWFTSPFDKSFYKIDNEIGYIFPGIFKNADIEPAMSDFENTKGIIIDMRCYPNDQIAVFNLINRLKNFKSPFLKYSNVSISYPGLFTFTKPLEIGDNNSKASYNGKIIVIVNSLTQSSAEFATIAFQSMPNVTVIGTPSAGADGGVSKIIFPGNVSTGISDVGIYYPDGSQTQQVGIKIDYIVKQSIEGMKNGIDEQLEIAKKIILEK</sequence>
<accession>A0A5C0VHV3</accession>
<dbReference type="InterPro" id="IPR005151">
    <property type="entry name" value="Tail-specific_protease"/>
</dbReference>
<dbReference type="Pfam" id="PF03572">
    <property type="entry name" value="Peptidase_S41"/>
    <property type="match status" value="1"/>
</dbReference>
<dbReference type="InterPro" id="IPR029045">
    <property type="entry name" value="ClpP/crotonase-like_dom_sf"/>
</dbReference>
<feature type="domain" description="Tail specific protease" evidence="2">
    <location>
        <begin position="515"/>
        <end position="730"/>
    </location>
</feature>
<dbReference type="RefSeq" id="WP_149074433.1">
    <property type="nucleotide sequence ID" value="NZ_CP043329.1"/>
</dbReference>
<feature type="chain" id="PRO_5022749428" description="Tail specific protease domain-containing protein" evidence="1">
    <location>
        <begin position="23"/>
        <end position="754"/>
    </location>
</feature>
<proteinExistence type="predicted"/>
<evidence type="ECO:0000259" key="2">
    <source>
        <dbReference type="SMART" id="SM00245"/>
    </source>
</evidence>
<dbReference type="Gene3D" id="3.30.750.44">
    <property type="match status" value="1"/>
</dbReference>
<keyword evidence="4" id="KW-1185">Reference proteome</keyword>
<dbReference type="Gene3D" id="3.90.226.10">
    <property type="entry name" value="2-enoyl-CoA Hydratase, Chain A, domain 1"/>
    <property type="match status" value="1"/>
</dbReference>
<dbReference type="Proteomes" id="UP000323653">
    <property type="component" value="Chromosome"/>
</dbReference>
<name>A0A5C0VHV3_9SPHI</name>
<evidence type="ECO:0000313" key="4">
    <source>
        <dbReference type="Proteomes" id="UP000323653"/>
    </source>
</evidence>
<organism evidence="3 4">
    <name type="scientific">Pedobacter aquae</name>
    <dbReference type="NCBI Taxonomy" id="2605747"/>
    <lineage>
        <taxon>Bacteria</taxon>
        <taxon>Pseudomonadati</taxon>
        <taxon>Bacteroidota</taxon>
        <taxon>Sphingobacteriia</taxon>
        <taxon>Sphingobacteriales</taxon>
        <taxon>Sphingobacteriaceae</taxon>
        <taxon>Pedobacter</taxon>
    </lineage>
</organism>
<dbReference type="Gene3D" id="2.60.120.260">
    <property type="entry name" value="Galactose-binding domain-like"/>
    <property type="match status" value="1"/>
</dbReference>
<dbReference type="GO" id="GO:0008236">
    <property type="term" value="F:serine-type peptidase activity"/>
    <property type="evidence" value="ECO:0007669"/>
    <property type="project" value="InterPro"/>
</dbReference>
<keyword evidence="1" id="KW-0732">Signal</keyword>
<dbReference type="PROSITE" id="PS51257">
    <property type="entry name" value="PROKAR_LIPOPROTEIN"/>
    <property type="match status" value="1"/>
</dbReference>
<dbReference type="EMBL" id="CP043329">
    <property type="protein sequence ID" value="QEK51423.1"/>
    <property type="molecule type" value="Genomic_DNA"/>
</dbReference>
<evidence type="ECO:0000313" key="3">
    <source>
        <dbReference type="EMBL" id="QEK51423.1"/>
    </source>
</evidence>
<evidence type="ECO:0000256" key="1">
    <source>
        <dbReference type="SAM" id="SignalP"/>
    </source>
</evidence>
<dbReference type="SMART" id="SM00245">
    <property type="entry name" value="TSPc"/>
    <property type="match status" value="1"/>
</dbReference>